<dbReference type="InterPro" id="IPR022278">
    <property type="entry name" value="Pser_aminoTfrase"/>
</dbReference>
<evidence type="ECO:0000256" key="12">
    <source>
        <dbReference type="ARBA" id="ARBA00023299"/>
    </source>
</evidence>
<dbReference type="PANTHER" id="PTHR21152:SF40">
    <property type="entry name" value="ALANINE--GLYOXYLATE AMINOTRANSFERASE"/>
    <property type="match status" value="1"/>
</dbReference>
<comment type="cofactor">
    <cofactor evidence="1">
        <name>pyridoxal 5'-phosphate</name>
        <dbReference type="ChEBI" id="CHEBI:597326"/>
    </cofactor>
</comment>
<dbReference type="Gene3D" id="3.90.1150.10">
    <property type="entry name" value="Aspartate Aminotransferase, domain 1"/>
    <property type="match status" value="1"/>
</dbReference>
<sequence length="369" mass="39608">MTDIRIPVDLLPADGRFGSGPSRIREAQLDELVARGRDVLGTSHRQAPVKQLVASVRAQLAELYALPDGYEVVLGNGGSTAFWDAAAFGLIETRAQVASFGEFGGKFAKAAAAPWLQAPDVRQAPGGEVALLEAAEGIDLYATPHNETSTGAMVTPKRVDVAGALTMVDATSSAGGTEATPSEWDVYYFAPQKNFGSDGGLWFALLSPAALERIERVAASGRYIPESLSLTQAVANSRKEQTLNTPAVATLSLLDSQLRWMLELGGLPAVSARTKASSDYLYAWAGERDWVTPFVQQPEYRSQVVATLDLVPEVDSAQLRTILRENGVVDIDPYRKLGRNQLRVGTFASVPTSDVERLAAAIDYVAERL</sequence>
<proteinExistence type="inferred from homology"/>
<comment type="catalytic activity">
    <reaction evidence="15">
        <text>O-phospho-L-serine + 2-oxoglutarate = 3-phosphooxypyruvate + L-glutamate</text>
        <dbReference type="Rhea" id="RHEA:14329"/>
        <dbReference type="ChEBI" id="CHEBI:16810"/>
        <dbReference type="ChEBI" id="CHEBI:18110"/>
        <dbReference type="ChEBI" id="CHEBI:29985"/>
        <dbReference type="ChEBI" id="CHEBI:57524"/>
        <dbReference type="EC" id="2.6.1.52"/>
    </reaction>
</comment>
<comment type="catalytic activity">
    <reaction evidence="14">
        <text>4-(phosphooxy)-L-threonine + 2-oxoglutarate = (R)-3-hydroxy-2-oxo-4-phosphooxybutanoate + L-glutamate</text>
        <dbReference type="Rhea" id="RHEA:16573"/>
        <dbReference type="ChEBI" id="CHEBI:16810"/>
        <dbReference type="ChEBI" id="CHEBI:29985"/>
        <dbReference type="ChEBI" id="CHEBI:58452"/>
        <dbReference type="ChEBI" id="CHEBI:58538"/>
        <dbReference type="EC" id="2.6.1.52"/>
    </reaction>
</comment>
<gene>
    <name evidence="17" type="primary">serC</name>
    <name evidence="17" type="ORF">M3M28_03660</name>
</gene>
<keyword evidence="10" id="KW-0663">Pyridoxal phosphate</keyword>
<dbReference type="EMBL" id="CP097160">
    <property type="protein sequence ID" value="UQN15568.1"/>
    <property type="molecule type" value="Genomic_DNA"/>
</dbReference>
<keyword evidence="11" id="KW-0664">Pyridoxine biosynthesis</keyword>
<evidence type="ECO:0000256" key="8">
    <source>
        <dbReference type="ARBA" id="ARBA00022605"/>
    </source>
</evidence>
<evidence type="ECO:0000256" key="15">
    <source>
        <dbReference type="ARBA" id="ARBA00049007"/>
    </source>
</evidence>
<evidence type="ECO:0000313" key="17">
    <source>
        <dbReference type="EMBL" id="UQN15568.1"/>
    </source>
</evidence>
<evidence type="ECO:0000256" key="1">
    <source>
        <dbReference type="ARBA" id="ARBA00001933"/>
    </source>
</evidence>
<dbReference type="InterPro" id="IPR015424">
    <property type="entry name" value="PyrdxlP-dep_Trfase"/>
</dbReference>
<protein>
    <recommendedName>
        <fullName evidence="5">phosphoserine transaminase</fullName>
        <ecNumber evidence="5">2.6.1.52</ecNumber>
    </recommendedName>
    <alternativeName>
        <fullName evidence="13">Phosphohydroxythreonine aminotransferase</fullName>
    </alternativeName>
</protein>
<dbReference type="GO" id="GO:0004648">
    <property type="term" value="F:O-phospho-L-serine:2-oxoglutarate aminotransferase activity"/>
    <property type="evidence" value="ECO:0007669"/>
    <property type="project" value="UniProtKB-EC"/>
</dbReference>
<feature type="domain" description="Aminotransferase class V" evidence="16">
    <location>
        <begin position="41"/>
        <end position="328"/>
    </location>
</feature>
<name>A0ABY4N2W7_9MICO</name>
<evidence type="ECO:0000256" key="5">
    <source>
        <dbReference type="ARBA" id="ARBA00013030"/>
    </source>
</evidence>
<dbReference type="SUPFAM" id="SSF53383">
    <property type="entry name" value="PLP-dependent transferases"/>
    <property type="match status" value="1"/>
</dbReference>
<keyword evidence="9 17" id="KW-0808">Transferase</keyword>
<dbReference type="InterPro" id="IPR015422">
    <property type="entry name" value="PyrdxlP-dep_Trfase_small"/>
</dbReference>
<dbReference type="InterPro" id="IPR015421">
    <property type="entry name" value="PyrdxlP-dep_Trfase_major"/>
</dbReference>
<evidence type="ECO:0000256" key="14">
    <source>
        <dbReference type="ARBA" id="ARBA00047630"/>
    </source>
</evidence>
<evidence type="ECO:0000256" key="3">
    <source>
        <dbReference type="ARBA" id="ARBA00005099"/>
    </source>
</evidence>
<keyword evidence="12" id="KW-0718">Serine biosynthesis</keyword>
<evidence type="ECO:0000256" key="9">
    <source>
        <dbReference type="ARBA" id="ARBA00022679"/>
    </source>
</evidence>
<evidence type="ECO:0000259" key="16">
    <source>
        <dbReference type="Pfam" id="PF00266"/>
    </source>
</evidence>
<dbReference type="Pfam" id="PF00266">
    <property type="entry name" value="Aminotran_5"/>
    <property type="match status" value="1"/>
</dbReference>
<dbReference type="EC" id="2.6.1.52" evidence="5"/>
<dbReference type="NCBIfam" id="TIGR01366">
    <property type="entry name" value="serC_3"/>
    <property type="match status" value="1"/>
</dbReference>
<keyword evidence="8" id="KW-0028">Amino-acid biosynthesis</keyword>
<evidence type="ECO:0000256" key="10">
    <source>
        <dbReference type="ARBA" id="ARBA00022898"/>
    </source>
</evidence>
<evidence type="ECO:0000256" key="2">
    <source>
        <dbReference type="ARBA" id="ARBA00003483"/>
    </source>
</evidence>
<reference evidence="17" key="1">
    <citation type="submission" date="2022-05" db="EMBL/GenBank/DDBJ databases">
        <title>Complete genome sequence of toluene-degrading Gulosibacter sediminis strain ACHW.36C.</title>
        <authorList>
            <person name="Wai A.C."/>
            <person name="Lai G.K."/>
            <person name="Griffin S.D."/>
            <person name="Leung F.C."/>
        </authorList>
    </citation>
    <scope>NUCLEOTIDE SEQUENCE [LARGE SCALE GENOMIC DNA]</scope>
    <source>
        <strain evidence="17">ACHW.36C</strain>
    </source>
</reference>
<evidence type="ECO:0000256" key="13">
    <source>
        <dbReference type="ARBA" id="ARBA00031421"/>
    </source>
</evidence>
<evidence type="ECO:0000256" key="11">
    <source>
        <dbReference type="ARBA" id="ARBA00023096"/>
    </source>
</evidence>
<dbReference type="PIRSF" id="PIRSF000525">
    <property type="entry name" value="SerC"/>
    <property type="match status" value="1"/>
</dbReference>
<dbReference type="InterPro" id="IPR006272">
    <property type="entry name" value="Pser_aminoTfrase_mycobac"/>
</dbReference>
<evidence type="ECO:0000256" key="7">
    <source>
        <dbReference type="ARBA" id="ARBA00022576"/>
    </source>
</evidence>
<dbReference type="InterPro" id="IPR000192">
    <property type="entry name" value="Aminotrans_V_dom"/>
</dbReference>
<comment type="pathway">
    <text evidence="3">Amino-acid biosynthesis; L-serine biosynthesis; L-serine from 3-phospho-D-glycerate: step 2/3.</text>
</comment>
<comment type="function">
    <text evidence="2">Catalyzes the reversible conversion of 3-phosphohydroxypyruvate to phosphoserine and of 3-hydroxy-2-oxo-4-phosphonooxybutanoate to phosphohydroxythreonine.</text>
</comment>
<evidence type="ECO:0000256" key="4">
    <source>
        <dbReference type="ARBA" id="ARBA00006904"/>
    </source>
</evidence>
<dbReference type="PANTHER" id="PTHR21152">
    <property type="entry name" value="AMINOTRANSFERASE CLASS V"/>
    <property type="match status" value="1"/>
</dbReference>
<evidence type="ECO:0000256" key="6">
    <source>
        <dbReference type="ARBA" id="ARBA00022490"/>
    </source>
</evidence>
<accession>A0ABY4N2W7</accession>
<keyword evidence="7 17" id="KW-0032">Aminotransferase</keyword>
<comment type="similarity">
    <text evidence="4">Belongs to the class-V pyridoxal-phosphate-dependent aminotransferase family. SerC subfamily.</text>
</comment>
<keyword evidence="6" id="KW-0963">Cytoplasm</keyword>
<dbReference type="Gene3D" id="3.40.640.10">
    <property type="entry name" value="Type I PLP-dependent aspartate aminotransferase-like (Major domain)"/>
    <property type="match status" value="1"/>
</dbReference>
<organism evidence="17">
    <name type="scientific">Gulosibacter sediminis</name>
    <dbReference type="NCBI Taxonomy" id="1729695"/>
    <lineage>
        <taxon>Bacteria</taxon>
        <taxon>Bacillati</taxon>
        <taxon>Actinomycetota</taxon>
        <taxon>Actinomycetes</taxon>
        <taxon>Micrococcales</taxon>
        <taxon>Microbacteriaceae</taxon>
        <taxon>Gulosibacter</taxon>
    </lineage>
</organism>